<dbReference type="PANTHER" id="PTHR48094:SF12">
    <property type="entry name" value="PARKINSON DISEASE PROTEIN 7 HOMOLOG"/>
    <property type="match status" value="1"/>
</dbReference>
<gene>
    <name evidence="2" type="ORF">DES51_11464</name>
</gene>
<keyword evidence="3" id="KW-1185">Reference proteome</keyword>
<dbReference type="NCBIfam" id="TIGR01383">
    <property type="entry name" value="not_thiJ"/>
    <property type="match status" value="1"/>
</dbReference>
<dbReference type="Pfam" id="PF01965">
    <property type="entry name" value="DJ-1_PfpI"/>
    <property type="match status" value="1"/>
</dbReference>
<dbReference type="EMBL" id="QJKH01000014">
    <property type="protein sequence ID" value="PXX76209.1"/>
    <property type="molecule type" value="Genomic_DNA"/>
</dbReference>
<proteinExistence type="predicted"/>
<sequence>MKVLAFMADGFEEVECLAVVDVLRRAGIDTELISINNQASVCGSHQIEIKADKTLKEADLDHADVLFLPGGLPGTTNLAACEPLCEALVKAAADGRRLAAICAGPSVLGKLGLLKGKHATCFPTFEDQLIGAEYTRQGVITDGMITTARGLGYALDLGLELVRLIQGEDKAKAVKASIQYDQC</sequence>
<feature type="domain" description="DJ-1/PfpI" evidence="1">
    <location>
        <begin position="1"/>
        <end position="163"/>
    </location>
</feature>
<dbReference type="InterPro" id="IPR029062">
    <property type="entry name" value="Class_I_gatase-like"/>
</dbReference>
<protein>
    <submittedName>
        <fullName evidence="2">4-methyl-5(B-hydroxyethyl)-thiazole monophosphate biosynthesis</fullName>
    </submittedName>
</protein>
<dbReference type="InterPro" id="IPR050325">
    <property type="entry name" value="Prot/Nucl_acid_deglycase"/>
</dbReference>
<organism evidence="2 3">
    <name type="scientific">Dielma fastidiosa</name>
    <dbReference type="NCBI Taxonomy" id="1034346"/>
    <lineage>
        <taxon>Bacteria</taxon>
        <taxon>Bacillati</taxon>
        <taxon>Bacillota</taxon>
        <taxon>Erysipelotrichia</taxon>
        <taxon>Erysipelotrichales</taxon>
        <taxon>Erysipelotrichaceae</taxon>
        <taxon>Dielma</taxon>
    </lineage>
</organism>
<dbReference type="SUPFAM" id="SSF52317">
    <property type="entry name" value="Class I glutamine amidotransferase-like"/>
    <property type="match status" value="1"/>
</dbReference>
<dbReference type="InterPro" id="IPR006287">
    <property type="entry name" value="DJ-1"/>
</dbReference>
<dbReference type="RefSeq" id="WP_022938154.1">
    <property type="nucleotide sequence ID" value="NZ_CABKRQ010000004.1"/>
</dbReference>
<comment type="caution">
    <text evidence="2">The sequence shown here is derived from an EMBL/GenBank/DDBJ whole genome shotgun (WGS) entry which is preliminary data.</text>
</comment>
<dbReference type="GO" id="GO:0005737">
    <property type="term" value="C:cytoplasm"/>
    <property type="evidence" value="ECO:0007669"/>
    <property type="project" value="TreeGrafter"/>
</dbReference>
<dbReference type="OrthoDB" id="9800516at2"/>
<dbReference type="STRING" id="1034346.GCA_000313565_01849"/>
<dbReference type="PANTHER" id="PTHR48094">
    <property type="entry name" value="PROTEIN/NUCLEIC ACID DEGLYCASE DJ-1-RELATED"/>
    <property type="match status" value="1"/>
</dbReference>
<accession>A0A2V2F3H8</accession>
<reference evidence="2 3" key="1">
    <citation type="submission" date="2018-05" db="EMBL/GenBank/DDBJ databases">
        <title>Genomic Encyclopedia of Type Strains, Phase IV (KMG-IV): sequencing the most valuable type-strain genomes for metagenomic binning, comparative biology and taxonomic classification.</title>
        <authorList>
            <person name="Goeker M."/>
        </authorList>
    </citation>
    <scope>NUCLEOTIDE SEQUENCE [LARGE SCALE GENOMIC DNA]</scope>
    <source>
        <strain evidence="2 3">JC118</strain>
    </source>
</reference>
<evidence type="ECO:0000259" key="1">
    <source>
        <dbReference type="Pfam" id="PF01965"/>
    </source>
</evidence>
<name>A0A2V2F3H8_9FIRM</name>
<dbReference type="AlphaFoldDB" id="A0A2V2F3H8"/>
<dbReference type="InterPro" id="IPR002818">
    <property type="entry name" value="DJ-1/PfpI"/>
</dbReference>
<dbReference type="Proteomes" id="UP000247612">
    <property type="component" value="Unassembled WGS sequence"/>
</dbReference>
<dbReference type="CDD" id="cd03135">
    <property type="entry name" value="GATase1_DJ-1"/>
    <property type="match status" value="1"/>
</dbReference>
<dbReference type="Gene3D" id="3.40.50.880">
    <property type="match status" value="1"/>
</dbReference>
<evidence type="ECO:0000313" key="3">
    <source>
        <dbReference type="Proteomes" id="UP000247612"/>
    </source>
</evidence>
<evidence type="ECO:0000313" key="2">
    <source>
        <dbReference type="EMBL" id="PXX76209.1"/>
    </source>
</evidence>